<evidence type="ECO:0000313" key="3">
    <source>
        <dbReference type="Proteomes" id="UP000182114"/>
    </source>
</evidence>
<feature type="compositionally biased region" description="Basic residues" evidence="1">
    <location>
        <begin position="122"/>
        <end position="133"/>
    </location>
</feature>
<proteinExistence type="predicted"/>
<dbReference type="EMBL" id="FNBD01000006">
    <property type="protein sequence ID" value="SDF02648.1"/>
    <property type="molecule type" value="Genomic_DNA"/>
</dbReference>
<dbReference type="RefSeq" id="WP_074538529.1">
    <property type="nucleotide sequence ID" value="NZ_FNBD01000006.1"/>
</dbReference>
<keyword evidence="3" id="KW-1185">Reference proteome</keyword>
<reference evidence="3" key="1">
    <citation type="submission" date="2016-10" db="EMBL/GenBank/DDBJ databases">
        <authorList>
            <person name="Varghese N."/>
            <person name="Submissions S."/>
        </authorList>
    </citation>
    <scope>NUCLEOTIDE SEQUENCE [LARGE SCALE GENOMIC DNA]</scope>
    <source>
        <strain evidence="3">DSM 24729</strain>
    </source>
</reference>
<dbReference type="Proteomes" id="UP000182114">
    <property type="component" value="Unassembled WGS sequence"/>
</dbReference>
<feature type="compositionally biased region" description="Basic and acidic residues" evidence="1">
    <location>
        <begin position="61"/>
        <end position="103"/>
    </location>
</feature>
<sequence length="133" mass="15602">MKKIITVIVLFIGMNAIAQRSEKKVIDPETFAQKNTERSTKELGLNEDQQAKVYDMNLRNAQERTSKMEERKSGERKKPTEEEREARKAEMEAQLNAHKEEMRGILNTEQFQKWETMQEKRGKNKKGAKKMKS</sequence>
<evidence type="ECO:0000313" key="2">
    <source>
        <dbReference type="EMBL" id="SDF02648.1"/>
    </source>
</evidence>
<dbReference type="AlphaFoldDB" id="A0A1G7HQR9"/>
<evidence type="ECO:0000256" key="1">
    <source>
        <dbReference type="SAM" id="MobiDB-lite"/>
    </source>
</evidence>
<evidence type="ECO:0008006" key="4">
    <source>
        <dbReference type="Google" id="ProtNLM"/>
    </source>
</evidence>
<gene>
    <name evidence="2" type="ORF">SAMN04487992_106215</name>
</gene>
<name>A0A1G7HQR9_9FLAO</name>
<organism evidence="2 3">
    <name type="scientific">Cellulophaga baltica</name>
    <dbReference type="NCBI Taxonomy" id="76594"/>
    <lineage>
        <taxon>Bacteria</taxon>
        <taxon>Pseudomonadati</taxon>
        <taxon>Bacteroidota</taxon>
        <taxon>Flavobacteriia</taxon>
        <taxon>Flavobacteriales</taxon>
        <taxon>Flavobacteriaceae</taxon>
        <taxon>Cellulophaga</taxon>
    </lineage>
</organism>
<feature type="region of interest" description="Disordered" evidence="1">
    <location>
        <begin position="32"/>
        <end position="133"/>
    </location>
</feature>
<accession>A0A1G7HQR9</accession>
<protein>
    <recommendedName>
        <fullName evidence="4">DUF4890 domain-containing protein</fullName>
    </recommendedName>
</protein>